<dbReference type="InParanoid" id="D8LQ04"/>
<dbReference type="InterPro" id="IPR036322">
    <property type="entry name" value="WD40_repeat_dom_sf"/>
</dbReference>
<dbReference type="GO" id="GO:0140096">
    <property type="term" value="F:catalytic activity, acting on a protein"/>
    <property type="evidence" value="ECO:0007669"/>
    <property type="project" value="UniProtKB-ARBA"/>
</dbReference>
<feature type="region of interest" description="Disordered" evidence="5">
    <location>
        <begin position="315"/>
        <end position="353"/>
    </location>
</feature>
<evidence type="ECO:0000256" key="1">
    <source>
        <dbReference type="ARBA" id="ARBA00022574"/>
    </source>
</evidence>
<evidence type="ECO:0000259" key="6">
    <source>
        <dbReference type="Pfam" id="PF12436"/>
    </source>
</evidence>
<sequence>MAQRNIFIDPQGFVRISVKIIDVREAYFRVATDVDLARSVTGRGGGGDFADWRTCLPAKSFKHDQLLYVIQKVSELTGVPLVSCRPWLCMPRKNRNGPPGPLRPAAALLPQHLQMSICEILAAHAATKQDQPPLSIHYPPVVSGSNEPEFVFVGKAMAHRTDRGCELVPIALSLAHLPEGLNLEVFEQITPEEVRRFNGDKTVAEAGLSHGSILLFRSAQQETTPSPSPPQQTAAAAPPPQEQQATPPQQQQQQPKQEEQQPAVTVPPASTVSSVVPFNTAAAAAAAAAMAAHATVTHAPKPAFPPARSGRIEDAVAAAASAATSSGPTATAGGGGGGGGKGEKSAPGWDGGPAAVVGRVASPPGEIPVVMDPAAQRRATCLALFQVQENQRQHQAKEAARAVAKKLAAEAVLTSAKEKLKKIATSSSSSAAAAAAATASDKTADGESKAAAAAAAAAAAEAPPPQFLTPAQQAEVAAAARMAAHAAAVEHAQSKAQAYRTVSIMEALREGAPPMSTPPPAQLQPSAPAMGSVVAQQAAVAAAAAASARVSAPPPAAVPARVPAASGEGTDGKAGGVSSGGDDKLAGKGTGVDGGSTGSATTTTASAPAGEGGGGSRKSAKTTDARGGGGGEEAAPAASPAPSADLASFIAQLMHVPGFTMEKCMELTRSKERAEIAAGSSDKAIRVWDLATGVALALFKGHKDDVESIDFSAIASAIKTISHDEKDSFRSRQLERLLAIKEKETSTDGDGDDGGD</sequence>
<gene>
    <name evidence="7" type="ORF">Esi_0056_0093</name>
</gene>
<evidence type="ECO:0000313" key="7">
    <source>
        <dbReference type="EMBL" id="CBN74896.1"/>
    </source>
</evidence>
<dbReference type="EMBL" id="FN648774">
    <property type="protein sequence ID" value="CBN74896.1"/>
    <property type="molecule type" value="Genomic_DNA"/>
</dbReference>
<keyword evidence="8" id="KW-1185">Reference proteome</keyword>
<feature type="compositionally biased region" description="Low complexity" evidence="5">
    <location>
        <begin position="598"/>
        <end position="609"/>
    </location>
</feature>
<keyword evidence="3" id="KW-0833">Ubl conjugation pathway</keyword>
<dbReference type="PROSITE" id="PS00678">
    <property type="entry name" value="WD_REPEATS_1"/>
    <property type="match status" value="1"/>
</dbReference>
<feature type="region of interest" description="Disordered" evidence="5">
    <location>
        <begin position="550"/>
        <end position="640"/>
    </location>
</feature>
<organism evidence="7 8">
    <name type="scientific">Ectocarpus siliculosus</name>
    <name type="common">Brown alga</name>
    <name type="synonym">Conferva siliculosa</name>
    <dbReference type="NCBI Taxonomy" id="2880"/>
    <lineage>
        <taxon>Eukaryota</taxon>
        <taxon>Sar</taxon>
        <taxon>Stramenopiles</taxon>
        <taxon>Ochrophyta</taxon>
        <taxon>PX clade</taxon>
        <taxon>Phaeophyceae</taxon>
        <taxon>Ectocarpales</taxon>
        <taxon>Ectocarpaceae</taxon>
        <taxon>Ectocarpus</taxon>
    </lineage>
</organism>
<feature type="region of interest" description="Disordered" evidence="5">
    <location>
        <begin position="220"/>
        <end position="268"/>
    </location>
</feature>
<evidence type="ECO:0000256" key="5">
    <source>
        <dbReference type="SAM" id="MobiDB-lite"/>
    </source>
</evidence>
<feature type="domain" description="Ubiquitin carboxyl-terminal hydrolase 7 ICP0-binding" evidence="6">
    <location>
        <begin position="149"/>
        <end position="230"/>
    </location>
</feature>
<evidence type="ECO:0000256" key="4">
    <source>
        <dbReference type="PROSITE-ProRule" id="PRU00221"/>
    </source>
</evidence>
<name>D8LQ04_ECTSI</name>
<proteinExistence type="predicted"/>
<dbReference type="PROSITE" id="PS50082">
    <property type="entry name" value="WD_REPEATS_2"/>
    <property type="match status" value="1"/>
</dbReference>
<evidence type="ECO:0000256" key="3">
    <source>
        <dbReference type="ARBA" id="ARBA00022786"/>
    </source>
</evidence>
<dbReference type="EMBL" id="FN649735">
    <property type="protein sequence ID" value="CBN74896.1"/>
    <property type="molecule type" value="Genomic_DNA"/>
</dbReference>
<dbReference type="InterPro" id="IPR015943">
    <property type="entry name" value="WD40/YVTN_repeat-like_dom_sf"/>
</dbReference>
<dbReference type="SUPFAM" id="SSF50978">
    <property type="entry name" value="WD40 repeat-like"/>
    <property type="match status" value="1"/>
</dbReference>
<dbReference type="Pfam" id="PF12436">
    <property type="entry name" value="USP7_ICP0_bdg"/>
    <property type="match status" value="1"/>
</dbReference>
<reference evidence="7 8" key="1">
    <citation type="journal article" date="2010" name="Nature">
        <title>The Ectocarpus genome and the independent evolution of multicellularity in brown algae.</title>
        <authorList>
            <person name="Cock J.M."/>
            <person name="Sterck L."/>
            <person name="Rouze P."/>
            <person name="Scornet D."/>
            <person name="Allen A.E."/>
            <person name="Amoutzias G."/>
            <person name="Anthouard V."/>
            <person name="Artiguenave F."/>
            <person name="Aury J.M."/>
            <person name="Badger J.H."/>
            <person name="Beszteri B."/>
            <person name="Billiau K."/>
            <person name="Bonnet E."/>
            <person name="Bothwell J.H."/>
            <person name="Bowler C."/>
            <person name="Boyen C."/>
            <person name="Brownlee C."/>
            <person name="Carrano C.J."/>
            <person name="Charrier B."/>
            <person name="Cho G.Y."/>
            <person name="Coelho S.M."/>
            <person name="Collen J."/>
            <person name="Corre E."/>
            <person name="Da Silva C."/>
            <person name="Delage L."/>
            <person name="Delaroque N."/>
            <person name="Dittami S.M."/>
            <person name="Doulbeau S."/>
            <person name="Elias M."/>
            <person name="Farnham G."/>
            <person name="Gachon C.M."/>
            <person name="Gschloessl B."/>
            <person name="Heesch S."/>
            <person name="Jabbari K."/>
            <person name="Jubin C."/>
            <person name="Kawai H."/>
            <person name="Kimura K."/>
            <person name="Kloareg B."/>
            <person name="Kupper F.C."/>
            <person name="Lang D."/>
            <person name="Le Bail A."/>
            <person name="Leblanc C."/>
            <person name="Lerouge P."/>
            <person name="Lohr M."/>
            <person name="Lopez P.J."/>
            <person name="Martens C."/>
            <person name="Maumus F."/>
            <person name="Michel G."/>
            <person name="Miranda-Saavedra D."/>
            <person name="Morales J."/>
            <person name="Moreau H."/>
            <person name="Motomura T."/>
            <person name="Nagasato C."/>
            <person name="Napoli C.A."/>
            <person name="Nelson D.R."/>
            <person name="Nyvall-Collen P."/>
            <person name="Peters A.F."/>
            <person name="Pommier C."/>
            <person name="Potin P."/>
            <person name="Poulain J."/>
            <person name="Quesneville H."/>
            <person name="Read B."/>
            <person name="Rensing S.A."/>
            <person name="Ritter A."/>
            <person name="Rousvoal S."/>
            <person name="Samanta M."/>
            <person name="Samson G."/>
            <person name="Schroeder D.C."/>
            <person name="Segurens B."/>
            <person name="Strittmatter M."/>
            <person name="Tonon T."/>
            <person name="Tregear J.W."/>
            <person name="Valentin K."/>
            <person name="von Dassow P."/>
            <person name="Yamagishi T."/>
            <person name="Van de Peer Y."/>
            <person name="Wincker P."/>
        </authorList>
    </citation>
    <scope>NUCLEOTIDE SEQUENCE [LARGE SCALE GENOMIC DNA]</scope>
    <source>
        <strain evidence="8">Ec32 / CCAP1310/4</strain>
    </source>
</reference>
<feature type="compositionally biased region" description="Gly residues" evidence="5">
    <location>
        <begin position="588"/>
        <end position="597"/>
    </location>
</feature>
<dbReference type="Proteomes" id="UP000002630">
    <property type="component" value="Linkage Group LG10"/>
</dbReference>
<dbReference type="Gene3D" id="3.10.20.90">
    <property type="entry name" value="Phosphatidylinositol 3-kinase Catalytic Subunit, Chain A, domain 1"/>
    <property type="match status" value="1"/>
</dbReference>
<dbReference type="InterPro" id="IPR001680">
    <property type="entry name" value="WD40_rpt"/>
</dbReference>
<feature type="compositionally biased region" description="Low complexity" evidence="5">
    <location>
        <begin position="317"/>
        <end position="331"/>
    </location>
</feature>
<feature type="repeat" description="WD" evidence="4">
    <location>
        <begin position="676"/>
        <end position="698"/>
    </location>
</feature>
<dbReference type="AlphaFoldDB" id="D8LQ04"/>
<dbReference type="OrthoDB" id="10659716at2759"/>
<dbReference type="InterPro" id="IPR024729">
    <property type="entry name" value="USP7_ICP0-binding_dom"/>
</dbReference>
<accession>D8LQ04</accession>
<keyword evidence="2" id="KW-0677">Repeat</keyword>
<protein>
    <recommendedName>
        <fullName evidence="6">Ubiquitin carboxyl-terminal hydrolase 7 ICP0-binding domain-containing protein</fullName>
    </recommendedName>
</protein>
<dbReference type="InterPro" id="IPR019775">
    <property type="entry name" value="WD40_repeat_CS"/>
</dbReference>
<evidence type="ECO:0000313" key="8">
    <source>
        <dbReference type="Proteomes" id="UP000002630"/>
    </source>
</evidence>
<keyword evidence="1 4" id="KW-0853">WD repeat</keyword>
<dbReference type="Gene3D" id="2.130.10.10">
    <property type="entry name" value="YVTN repeat-like/Quinoprotein amine dehydrogenase"/>
    <property type="match status" value="1"/>
</dbReference>
<evidence type="ECO:0000256" key="2">
    <source>
        <dbReference type="ARBA" id="ARBA00022737"/>
    </source>
</evidence>